<comment type="caution">
    <text evidence="11">The sequence shown here is derived from an EMBL/GenBank/DDBJ whole genome shotgun (WGS) entry which is preliminary data.</text>
</comment>
<dbReference type="AlphaFoldDB" id="A0AAE3NBQ9"/>
<accession>A0AAE3NBQ9</accession>
<feature type="transmembrane region" description="Helical" evidence="10">
    <location>
        <begin position="138"/>
        <end position="160"/>
    </location>
</feature>
<evidence type="ECO:0000313" key="12">
    <source>
        <dbReference type="Proteomes" id="UP001212602"/>
    </source>
</evidence>
<dbReference type="InterPro" id="IPR043428">
    <property type="entry name" value="LivM-like"/>
</dbReference>
<feature type="region of interest" description="Disordered" evidence="9">
    <location>
        <begin position="629"/>
        <end position="658"/>
    </location>
</feature>
<reference evidence="11" key="1">
    <citation type="submission" date="2023-01" db="EMBL/GenBank/DDBJ databases">
        <title>Xenophilus mangrovi sp. nov., isolated from soil of Mangrove nature reserve.</title>
        <authorList>
            <person name="Xu S."/>
            <person name="Liu Z."/>
            <person name="Xu Y."/>
        </authorList>
    </citation>
    <scope>NUCLEOTIDE SEQUENCE</scope>
    <source>
        <strain evidence="11">YW8</strain>
    </source>
</reference>
<feature type="transmembrane region" description="Helical" evidence="10">
    <location>
        <begin position="64"/>
        <end position="86"/>
    </location>
</feature>
<comment type="similarity">
    <text evidence="8">Belongs to the binding-protein-dependent transport system permease family. LivHM subfamily.</text>
</comment>
<dbReference type="CDD" id="cd06582">
    <property type="entry name" value="TM_PBP1_LivH_like"/>
    <property type="match status" value="1"/>
</dbReference>
<feature type="transmembrane region" description="Helical" evidence="10">
    <location>
        <begin position="471"/>
        <end position="491"/>
    </location>
</feature>
<evidence type="ECO:0000256" key="3">
    <source>
        <dbReference type="ARBA" id="ARBA00022475"/>
    </source>
</evidence>
<evidence type="ECO:0000256" key="5">
    <source>
        <dbReference type="ARBA" id="ARBA00022970"/>
    </source>
</evidence>
<feature type="transmembrane region" description="Helical" evidence="10">
    <location>
        <begin position="363"/>
        <end position="383"/>
    </location>
</feature>
<sequence length="658" mass="69398">MTNEILFAFFNAAAFGMAIFLVAAGLTLIFGLLRLLNMAQGGFFMIGAYVSYSVMGRDVQSLGLFLFAVLVGGVVVALLGLVTDRLVLRRLRHVDPHYVLIATFALMMVCTGVTKLIWGVDFFSVNPPPGLDTPMNPFGLFFSAYQLFVIGVGVLLYILLEVAIHRMWFGKLMQALAADPWMSGVLGINVSFGIALSVMASFLLAGLAGGLLLPNQSLSTGLGDSYLMYAFFAVIIGGLGNIRGAFIGSLVLGLVQSLNTVLLPSVPGLAIYVVLAIFLLFKPMGLFPAVGTQTETHESHGGGALHRPVLSRGVWQALGTAGVLVLATLPLWLSAGPLYVVGTVLIQVVFALSWNMLFGYTGLVSFGHAGFFAIGAYLTALALRHVAGVPFLGVIAASALFGALAAWGIGALALRRMSGVFLAVLTVALAEALRLIISFSAFLGREDGITDIPRPVLNLGLTRFDLGSSEAYYWFLLASCVLITGGMWWLLHSRFGRTLQTIRQDQERAAFMGTPVAGYRLAAFVISGAVAAVAGALYAPWARIVTIEEVHWLASAQPMLNTLLGGVSSFWGPVFGAGLFAAITYATRTLVGLSELIVGCGLLAIILLAPNGAVGLWRGIEARLFGGPRRAGAPPADSAASPPPRVPAASELKTGGAR</sequence>
<feature type="transmembrane region" description="Helical" evidence="10">
    <location>
        <begin position="6"/>
        <end position="28"/>
    </location>
</feature>
<evidence type="ECO:0000256" key="9">
    <source>
        <dbReference type="SAM" id="MobiDB-lite"/>
    </source>
</evidence>
<dbReference type="Pfam" id="PF02653">
    <property type="entry name" value="BPD_transp_2"/>
    <property type="match status" value="2"/>
</dbReference>
<organism evidence="11 12">
    <name type="scientific">Xenophilus arseniciresistens</name>
    <dbReference type="NCBI Taxonomy" id="1283306"/>
    <lineage>
        <taxon>Bacteria</taxon>
        <taxon>Pseudomonadati</taxon>
        <taxon>Pseudomonadota</taxon>
        <taxon>Betaproteobacteria</taxon>
        <taxon>Burkholderiales</taxon>
        <taxon>Comamonadaceae</taxon>
        <taxon>Xenophilus</taxon>
    </lineage>
</organism>
<gene>
    <name evidence="11" type="ORF">PGB34_17975</name>
</gene>
<keyword evidence="4 10" id="KW-0812">Transmembrane</keyword>
<evidence type="ECO:0000256" key="6">
    <source>
        <dbReference type="ARBA" id="ARBA00022989"/>
    </source>
</evidence>
<keyword evidence="7 10" id="KW-0472">Membrane</keyword>
<feature type="transmembrane region" description="Helical" evidence="10">
    <location>
        <begin position="98"/>
        <end position="118"/>
    </location>
</feature>
<feature type="transmembrane region" description="Helical" evidence="10">
    <location>
        <begin position="181"/>
        <end position="206"/>
    </location>
</feature>
<dbReference type="GO" id="GO:0015658">
    <property type="term" value="F:branched-chain amino acid transmembrane transporter activity"/>
    <property type="evidence" value="ECO:0007669"/>
    <property type="project" value="InterPro"/>
</dbReference>
<evidence type="ECO:0000256" key="4">
    <source>
        <dbReference type="ARBA" id="ARBA00022692"/>
    </source>
</evidence>
<evidence type="ECO:0000256" key="2">
    <source>
        <dbReference type="ARBA" id="ARBA00022448"/>
    </source>
</evidence>
<keyword evidence="12" id="KW-1185">Reference proteome</keyword>
<protein>
    <submittedName>
        <fullName evidence="11">ABC transporter permease</fullName>
    </submittedName>
</protein>
<dbReference type="GO" id="GO:0006865">
    <property type="term" value="P:amino acid transport"/>
    <property type="evidence" value="ECO:0007669"/>
    <property type="project" value="UniProtKB-KW"/>
</dbReference>
<evidence type="ECO:0000256" key="1">
    <source>
        <dbReference type="ARBA" id="ARBA00004651"/>
    </source>
</evidence>
<dbReference type="GO" id="GO:0005886">
    <property type="term" value="C:plasma membrane"/>
    <property type="evidence" value="ECO:0007669"/>
    <property type="project" value="UniProtKB-SubCell"/>
</dbReference>
<feature type="transmembrane region" description="Helical" evidence="10">
    <location>
        <begin position="521"/>
        <end position="541"/>
    </location>
</feature>
<feature type="transmembrane region" description="Helical" evidence="10">
    <location>
        <begin position="420"/>
        <end position="444"/>
    </location>
</feature>
<evidence type="ECO:0000256" key="8">
    <source>
        <dbReference type="ARBA" id="ARBA00037998"/>
    </source>
</evidence>
<feature type="transmembrane region" description="Helical" evidence="10">
    <location>
        <begin position="562"/>
        <end position="584"/>
    </location>
</feature>
<feature type="transmembrane region" description="Helical" evidence="10">
    <location>
        <begin position="226"/>
        <end position="254"/>
    </location>
</feature>
<feature type="transmembrane region" description="Helical" evidence="10">
    <location>
        <begin position="261"/>
        <end position="281"/>
    </location>
</feature>
<dbReference type="CDD" id="cd06581">
    <property type="entry name" value="TM_PBP1_LivM_like"/>
    <property type="match status" value="1"/>
</dbReference>
<dbReference type="InterPro" id="IPR001851">
    <property type="entry name" value="ABC_transp_permease"/>
</dbReference>
<dbReference type="Proteomes" id="UP001212602">
    <property type="component" value="Unassembled WGS sequence"/>
</dbReference>
<dbReference type="RefSeq" id="WP_271429477.1">
    <property type="nucleotide sequence ID" value="NZ_JAQIPB010000009.1"/>
</dbReference>
<feature type="transmembrane region" description="Helical" evidence="10">
    <location>
        <begin position="390"/>
        <end position="414"/>
    </location>
</feature>
<proteinExistence type="inferred from homology"/>
<evidence type="ECO:0000313" key="11">
    <source>
        <dbReference type="EMBL" id="MDA7418258.1"/>
    </source>
</evidence>
<keyword evidence="3" id="KW-1003">Cell membrane</keyword>
<feature type="transmembrane region" description="Helical" evidence="10">
    <location>
        <begin position="338"/>
        <end position="357"/>
    </location>
</feature>
<dbReference type="InterPro" id="IPR052157">
    <property type="entry name" value="BCAA_transport_permease"/>
</dbReference>
<dbReference type="PANTHER" id="PTHR11795:SF442">
    <property type="entry name" value="ABC TRANSPORTER ATP-BINDING PROTEIN"/>
    <property type="match status" value="1"/>
</dbReference>
<dbReference type="EMBL" id="JAQIPB010000009">
    <property type="protein sequence ID" value="MDA7418258.1"/>
    <property type="molecule type" value="Genomic_DNA"/>
</dbReference>
<feature type="transmembrane region" description="Helical" evidence="10">
    <location>
        <begin position="596"/>
        <end position="620"/>
    </location>
</feature>
<name>A0AAE3NBQ9_9BURK</name>
<dbReference type="PANTHER" id="PTHR11795">
    <property type="entry name" value="BRANCHED-CHAIN AMINO ACID TRANSPORT SYSTEM PERMEASE PROTEIN LIVH"/>
    <property type="match status" value="1"/>
</dbReference>
<comment type="subcellular location">
    <subcellularLocation>
        <location evidence="1">Cell membrane</location>
        <topology evidence="1">Multi-pass membrane protein</topology>
    </subcellularLocation>
</comment>
<feature type="compositionally biased region" description="Low complexity" evidence="9">
    <location>
        <begin position="629"/>
        <end position="640"/>
    </location>
</feature>
<evidence type="ECO:0000256" key="7">
    <source>
        <dbReference type="ARBA" id="ARBA00023136"/>
    </source>
</evidence>
<keyword evidence="2" id="KW-0813">Transport</keyword>
<keyword evidence="6 10" id="KW-1133">Transmembrane helix</keyword>
<evidence type="ECO:0000256" key="10">
    <source>
        <dbReference type="SAM" id="Phobius"/>
    </source>
</evidence>
<keyword evidence="5" id="KW-0029">Amino-acid transport</keyword>